<evidence type="ECO:0000256" key="1">
    <source>
        <dbReference type="ARBA" id="ARBA00004496"/>
    </source>
</evidence>
<feature type="chain" id="PRO_5041756687" description="Arginine biosynthesis bifunctional protein ArgJ alpha chain" evidence="13">
    <location>
        <begin position="1"/>
        <end position="194"/>
    </location>
</feature>
<comment type="catalytic activity">
    <reaction evidence="11 13">
        <text>N(2)-acetyl-L-ornithine + L-glutamate = N-acetyl-L-glutamate + L-ornithine</text>
        <dbReference type="Rhea" id="RHEA:15349"/>
        <dbReference type="ChEBI" id="CHEBI:29985"/>
        <dbReference type="ChEBI" id="CHEBI:44337"/>
        <dbReference type="ChEBI" id="CHEBI:46911"/>
        <dbReference type="ChEBI" id="CHEBI:57805"/>
        <dbReference type="EC" id="2.3.1.35"/>
    </reaction>
</comment>
<feature type="site" description="Involved in the stabilization of negative charge on the oxyanion by the formation of the oxyanion hole" evidence="13">
    <location>
        <position position="122"/>
    </location>
</feature>
<evidence type="ECO:0000256" key="13">
    <source>
        <dbReference type="HAMAP-Rule" id="MF_01106"/>
    </source>
</evidence>
<comment type="pathway">
    <text evidence="13">Amino-acid biosynthesis; L-arginine biosynthesis; L-ornithine and N-acetyl-L-glutamate from L-glutamate and N(2)-acetyl-L-ornithine (cyclic): step 1/1.</text>
</comment>
<keyword evidence="13" id="KW-0963">Cytoplasm</keyword>
<sequence length="408" mass="43687">MITTKINQIKVLENGNIASPKGYTAGGVHCGIRKTKLDFGWIHSNIPAVAAGVYTLNAFQAAPLKLTKSSIEKEKRIQTVVVNSGIANACTGNQGYLDALETQRLAADKMGIHKDYVAVASTGLIGKTLPMEKIKVGIAEIGEENNSSAENFEKAILTTDTVTKHIGVQIEVEGKTVTIGGAAKGSGMICPNMATMLAFITTDAAIEESALQQALKSMTDCSFNRITVDGDCSTNDMVLALANGQQGNTPLNEDHPDWSIFLEAFKFVCEALAKQIARDGEGATKLIEIHVEGAPTERAAGQVAKAVISSNLVKTAIFGSDPNWGRIVCAVGYSEQPLDPQKVNVSLGNINVVKNGVPLEFDEVKATSYLQNEEVQLFVDLQNGKEKALAWGCDLTYDYVKINASYRT</sequence>
<dbReference type="GO" id="GO:0004042">
    <property type="term" value="F:L-glutamate N-acetyltransferase activity"/>
    <property type="evidence" value="ECO:0007669"/>
    <property type="project" value="UniProtKB-UniRule"/>
</dbReference>
<gene>
    <name evidence="13" type="primary">argJ</name>
    <name evidence="14" type="ORF">BME96_03955</name>
</gene>
<dbReference type="PANTHER" id="PTHR23100">
    <property type="entry name" value="ARGININE BIOSYNTHESIS BIFUNCTIONAL PROTEIN ARGJ"/>
    <property type="match status" value="1"/>
</dbReference>
<dbReference type="FunFam" id="3.30.2330.10:FF:000001">
    <property type="entry name" value="Arginine biosynthesis bifunctional protein ArgJ, mitochondrial"/>
    <property type="match status" value="1"/>
</dbReference>
<keyword evidence="7 13" id="KW-0068">Autocatalytic cleavage</keyword>
<dbReference type="InterPro" id="IPR016117">
    <property type="entry name" value="ArgJ-like_dom_sf"/>
</dbReference>
<dbReference type="NCBIfam" id="NF003802">
    <property type="entry name" value="PRK05388.1"/>
    <property type="match status" value="1"/>
</dbReference>
<dbReference type="InterPro" id="IPR002813">
    <property type="entry name" value="Arg_biosynth_ArgJ"/>
</dbReference>
<keyword evidence="4 13" id="KW-0055">Arginine biosynthesis</keyword>
<feature type="active site" description="Nucleophile" evidence="13">
    <location>
        <position position="195"/>
    </location>
</feature>
<evidence type="ECO:0000256" key="11">
    <source>
        <dbReference type="ARBA" id="ARBA00049439"/>
    </source>
</evidence>
<comment type="similarity">
    <text evidence="2 13">Belongs to the ArgJ family.</text>
</comment>
<comment type="catalytic activity">
    <reaction evidence="10 13">
        <text>L-glutamate + acetyl-CoA = N-acetyl-L-glutamate + CoA + H(+)</text>
        <dbReference type="Rhea" id="RHEA:24292"/>
        <dbReference type="ChEBI" id="CHEBI:15378"/>
        <dbReference type="ChEBI" id="CHEBI:29985"/>
        <dbReference type="ChEBI" id="CHEBI:44337"/>
        <dbReference type="ChEBI" id="CHEBI:57287"/>
        <dbReference type="ChEBI" id="CHEBI:57288"/>
        <dbReference type="EC" id="2.3.1.1"/>
    </reaction>
</comment>
<comment type="function">
    <text evidence="12 13">Catalyzes two activities which are involved in the cyclic version of arginine biosynthesis: the synthesis of N-acetylglutamate from glutamate and acetyl-CoA as the acetyl donor, and of ornithine by transacetylation between N(2)-acetylornithine and glutamate.</text>
</comment>
<keyword evidence="6 13" id="KW-0808">Transferase</keyword>
<dbReference type="FunFam" id="3.60.70.12:FF:000001">
    <property type="entry name" value="Arginine biosynthesis bifunctional protein ArgJ, chloroplastic"/>
    <property type="match status" value="1"/>
</dbReference>
<keyword evidence="9 13" id="KW-0012">Acyltransferase</keyword>
<dbReference type="GO" id="GO:0004358">
    <property type="term" value="F:L-glutamate N-acetyltransferase activity, acting on acetyl-L-ornithine as donor"/>
    <property type="evidence" value="ECO:0007669"/>
    <property type="project" value="UniProtKB-UniRule"/>
</dbReference>
<dbReference type="KEGG" id="vhl:BME96_03955"/>
<comment type="pathway">
    <text evidence="13">Amino-acid biosynthesis; L-arginine biosynthesis; N(2)-acetyl-L-ornithine from L-glutamate: step 1/4.</text>
</comment>
<dbReference type="EMBL" id="CP017962">
    <property type="protein sequence ID" value="APC47371.1"/>
    <property type="molecule type" value="Genomic_DNA"/>
</dbReference>
<dbReference type="PANTHER" id="PTHR23100:SF0">
    <property type="entry name" value="ARGININE BIOSYNTHESIS BIFUNCTIONAL PROTEIN ARGJ, MITOCHONDRIAL"/>
    <property type="match status" value="1"/>
</dbReference>
<evidence type="ECO:0000256" key="7">
    <source>
        <dbReference type="ARBA" id="ARBA00022813"/>
    </source>
</evidence>
<dbReference type="SUPFAM" id="SSF56266">
    <property type="entry name" value="DmpA/ArgJ-like"/>
    <property type="match status" value="1"/>
</dbReference>
<dbReference type="Gene3D" id="3.60.70.12">
    <property type="entry name" value="L-amino peptidase D-ALA esterase/amidase"/>
    <property type="match status" value="1"/>
</dbReference>
<dbReference type="RefSeq" id="WP_071648342.1">
    <property type="nucleotide sequence ID" value="NZ_CP017962.1"/>
</dbReference>
<organism evidence="14 15">
    <name type="scientific">Virgibacillus halodenitrificans</name>
    <name type="common">Bacillus halodenitrificans</name>
    <dbReference type="NCBI Taxonomy" id="1482"/>
    <lineage>
        <taxon>Bacteria</taxon>
        <taxon>Bacillati</taxon>
        <taxon>Bacillota</taxon>
        <taxon>Bacilli</taxon>
        <taxon>Bacillales</taxon>
        <taxon>Bacillaceae</taxon>
        <taxon>Virgibacillus</taxon>
    </lineage>
</organism>
<dbReference type="GO" id="GO:0005737">
    <property type="term" value="C:cytoplasm"/>
    <property type="evidence" value="ECO:0007669"/>
    <property type="project" value="UniProtKB-SubCell"/>
</dbReference>
<evidence type="ECO:0000256" key="12">
    <source>
        <dbReference type="ARBA" id="ARBA00054976"/>
    </source>
</evidence>
<evidence type="ECO:0000256" key="4">
    <source>
        <dbReference type="ARBA" id="ARBA00022571"/>
    </source>
</evidence>
<dbReference type="EC" id="2.3.1.35" evidence="13"/>
<dbReference type="GeneID" id="71513538"/>
<dbReference type="GO" id="GO:0006592">
    <property type="term" value="P:ornithine biosynthetic process"/>
    <property type="evidence" value="ECO:0007669"/>
    <property type="project" value="TreeGrafter"/>
</dbReference>
<name>A0AAC9IWK7_VIRHA</name>
<dbReference type="AlphaFoldDB" id="A0AAC9IWK7"/>
<feature type="binding site" evidence="13">
    <location>
        <position position="184"/>
    </location>
    <ligand>
        <name>substrate</name>
    </ligand>
</feature>
<feature type="binding site" evidence="13">
    <location>
        <position position="408"/>
    </location>
    <ligand>
        <name>substrate</name>
    </ligand>
</feature>
<dbReference type="CDD" id="cd02152">
    <property type="entry name" value="OAT"/>
    <property type="match status" value="1"/>
</dbReference>
<dbReference type="Proteomes" id="UP000182945">
    <property type="component" value="Chromosome"/>
</dbReference>
<evidence type="ECO:0000256" key="9">
    <source>
        <dbReference type="ARBA" id="ARBA00023315"/>
    </source>
</evidence>
<accession>A0AAC9IWK7</accession>
<evidence type="ECO:0000313" key="14">
    <source>
        <dbReference type="EMBL" id="APC47371.1"/>
    </source>
</evidence>
<protein>
    <recommendedName>
        <fullName evidence="13">Arginine biosynthesis bifunctional protein ArgJ</fullName>
    </recommendedName>
    <domain>
        <recommendedName>
            <fullName evidence="13">Glutamate N-acetyltransferase</fullName>
            <ecNumber evidence="13">2.3.1.35</ecNumber>
        </recommendedName>
        <alternativeName>
            <fullName evidence="13">Ornithine acetyltransferase</fullName>
            <shortName evidence="13">OATase</shortName>
        </alternativeName>
        <alternativeName>
            <fullName evidence="13">Ornithine transacetylase</fullName>
        </alternativeName>
    </domain>
    <domain>
        <recommendedName>
            <fullName evidence="13">Amino-acid acetyltransferase</fullName>
            <ecNumber evidence="13">2.3.1.1</ecNumber>
        </recommendedName>
        <alternativeName>
            <fullName evidence="13">N-acetylglutamate synthase</fullName>
            <shortName evidence="13">AGSase</shortName>
        </alternativeName>
    </domain>
    <component>
        <recommendedName>
            <fullName evidence="13">Arginine biosynthesis bifunctional protein ArgJ alpha chain</fullName>
        </recommendedName>
    </component>
    <component>
        <recommendedName>
            <fullName evidence="13">Arginine biosynthesis bifunctional protein ArgJ beta chain</fullName>
        </recommendedName>
    </component>
</protein>
<dbReference type="Gene3D" id="3.10.20.340">
    <property type="entry name" value="ArgJ beta chain, C-terminal domain"/>
    <property type="match status" value="1"/>
</dbReference>
<evidence type="ECO:0000256" key="10">
    <source>
        <dbReference type="ARBA" id="ARBA00048372"/>
    </source>
</evidence>
<dbReference type="NCBIfam" id="TIGR00120">
    <property type="entry name" value="ArgJ"/>
    <property type="match status" value="1"/>
</dbReference>
<feature type="binding site" evidence="13">
    <location>
        <position position="403"/>
    </location>
    <ligand>
        <name>substrate</name>
    </ligand>
</feature>
<reference evidence="14 15" key="1">
    <citation type="submission" date="2016-11" db="EMBL/GenBank/DDBJ databases">
        <title>Complete genome sequencing of Virgibacillus halodenitrificans PDB-F2.</title>
        <authorList>
            <person name="Sun Z."/>
            <person name="Zhou Y."/>
            <person name="Li H."/>
        </authorList>
    </citation>
    <scope>NUCLEOTIDE SEQUENCE [LARGE SCALE GENOMIC DNA]</scope>
    <source>
        <strain evidence="14 15">PDB-F2</strain>
    </source>
</reference>
<evidence type="ECO:0000256" key="8">
    <source>
        <dbReference type="ARBA" id="ARBA00023268"/>
    </source>
</evidence>
<feature type="site" description="Cleavage; by autolysis" evidence="13">
    <location>
        <begin position="194"/>
        <end position="195"/>
    </location>
</feature>
<proteinExistence type="inferred from homology"/>
<feature type="binding site" evidence="13">
    <location>
        <position position="281"/>
    </location>
    <ligand>
        <name>substrate</name>
    </ligand>
</feature>
<evidence type="ECO:0000256" key="3">
    <source>
        <dbReference type="ARBA" id="ARBA00011475"/>
    </source>
</evidence>
<feature type="binding site" evidence="13">
    <location>
        <position position="158"/>
    </location>
    <ligand>
        <name>substrate</name>
    </ligand>
</feature>
<comment type="subunit">
    <text evidence="3 13">Heterotetramer of two alpha and two beta chains.</text>
</comment>
<dbReference type="FunFam" id="3.10.20.340:FF:000001">
    <property type="entry name" value="Arginine biosynthesis bifunctional protein ArgJ, chloroplastic"/>
    <property type="match status" value="1"/>
</dbReference>
<evidence type="ECO:0000256" key="2">
    <source>
        <dbReference type="ARBA" id="ARBA00006774"/>
    </source>
</evidence>
<feature type="binding site" evidence="13">
    <location>
        <position position="195"/>
    </location>
    <ligand>
        <name>substrate</name>
    </ligand>
</feature>
<feature type="site" description="Involved in the stabilization of negative charge on the oxyanion by the formation of the oxyanion hole" evidence="13">
    <location>
        <position position="123"/>
    </location>
</feature>
<dbReference type="Pfam" id="PF01960">
    <property type="entry name" value="ArgJ"/>
    <property type="match status" value="1"/>
</dbReference>
<keyword evidence="5 13" id="KW-0028">Amino-acid biosynthesis</keyword>
<dbReference type="EC" id="2.3.1.1" evidence="13"/>
<comment type="subcellular location">
    <subcellularLocation>
        <location evidence="1 13">Cytoplasm</location>
    </subcellularLocation>
</comment>
<dbReference type="Gene3D" id="3.30.2330.10">
    <property type="entry name" value="arginine biosynthesis bifunctional protein suprefamily"/>
    <property type="match status" value="1"/>
</dbReference>
<feature type="chain" id="PRO_5041756686" description="Arginine biosynthesis bifunctional protein ArgJ beta chain" evidence="13">
    <location>
        <begin position="195"/>
        <end position="408"/>
    </location>
</feature>
<evidence type="ECO:0000256" key="6">
    <source>
        <dbReference type="ARBA" id="ARBA00022679"/>
    </source>
</evidence>
<dbReference type="GO" id="GO:0006526">
    <property type="term" value="P:L-arginine biosynthetic process"/>
    <property type="evidence" value="ECO:0007669"/>
    <property type="project" value="UniProtKB-UniRule"/>
</dbReference>
<keyword evidence="8 13" id="KW-0511">Multifunctional enzyme</keyword>
<dbReference type="HAMAP" id="MF_01106">
    <property type="entry name" value="ArgJ"/>
    <property type="match status" value="1"/>
</dbReference>
<dbReference type="InterPro" id="IPR042195">
    <property type="entry name" value="ArgJ_beta_C"/>
</dbReference>
<evidence type="ECO:0000313" key="15">
    <source>
        <dbReference type="Proteomes" id="UP000182945"/>
    </source>
</evidence>
<evidence type="ECO:0000256" key="5">
    <source>
        <dbReference type="ARBA" id="ARBA00022605"/>
    </source>
</evidence>